<evidence type="ECO:0000313" key="3">
    <source>
        <dbReference type="Proteomes" id="UP001642540"/>
    </source>
</evidence>
<reference evidence="2 3" key="1">
    <citation type="submission" date="2024-08" db="EMBL/GenBank/DDBJ databases">
        <authorList>
            <person name="Cucini C."/>
            <person name="Frati F."/>
        </authorList>
    </citation>
    <scope>NUCLEOTIDE SEQUENCE [LARGE SCALE GENOMIC DNA]</scope>
</reference>
<accession>A0ABP1R1L9</accession>
<dbReference type="SUPFAM" id="SSF81383">
    <property type="entry name" value="F-box domain"/>
    <property type="match status" value="1"/>
</dbReference>
<keyword evidence="3" id="KW-1185">Reference proteome</keyword>
<evidence type="ECO:0000313" key="2">
    <source>
        <dbReference type="EMBL" id="CAL8117145.1"/>
    </source>
</evidence>
<comment type="caution">
    <text evidence="2">The sequence shown here is derived from an EMBL/GenBank/DDBJ whole genome shotgun (WGS) entry which is preliminary data.</text>
</comment>
<feature type="domain" description="F-box" evidence="1">
    <location>
        <begin position="64"/>
        <end position="97"/>
    </location>
</feature>
<organism evidence="2 3">
    <name type="scientific">Orchesella dallaii</name>
    <dbReference type="NCBI Taxonomy" id="48710"/>
    <lineage>
        <taxon>Eukaryota</taxon>
        <taxon>Metazoa</taxon>
        <taxon>Ecdysozoa</taxon>
        <taxon>Arthropoda</taxon>
        <taxon>Hexapoda</taxon>
        <taxon>Collembola</taxon>
        <taxon>Entomobryomorpha</taxon>
        <taxon>Entomobryoidea</taxon>
        <taxon>Orchesellidae</taxon>
        <taxon>Orchesellinae</taxon>
        <taxon>Orchesella</taxon>
    </lineage>
</organism>
<proteinExistence type="predicted"/>
<dbReference type="CDD" id="cd09917">
    <property type="entry name" value="F-box_SF"/>
    <property type="match status" value="1"/>
</dbReference>
<dbReference type="Gene3D" id="3.80.10.10">
    <property type="entry name" value="Ribonuclease Inhibitor"/>
    <property type="match status" value="1"/>
</dbReference>
<name>A0ABP1R1L9_9HEXA</name>
<gene>
    <name evidence="2" type="ORF">ODALV1_LOCUS17556</name>
</gene>
<dbReference type="SUPFAM" id="SSF52047">
    <property type="entry name" value="RNI-like"/>
    <property type="match status" value="1"/>
</dbReference>
<dbReference type="InterPro" id="IPR032675">
    <property type="entry name" value="LRR_dom_sf"/>
</dbReference>
<dbReference type="Pfam" id="PF00646">
    <property type="entry name" value="F-box"/>
    <property type="match status" value="1"/>
</dbReference>
<dbReference type="Proteomes" id="UP001642540">
    <property type="component" value="Unassembled WGS sequence"/>
</dbReference>
<evidence type="ECO:0000259" key="1">
    <source>
        <dbReference type="Pfam" id="PF00646"/>
    </source>
</evidence>
<sequence length="513" mass="60042">MAMALTSIPTKNTPLPSTSNFNFSRIPPEAWKEVLNRVDDPQTFHNCYNTCEVFRDLLNIDRTSRLFPLVLPHIHDYLSEKDIINSRRVCKRWKTGIENHLPLNIPWKNVNPDDFIINPVKERWVFPLTNTFYKVSQITQFLTEMENCSGNPFPTRSLLFYHLLHPEPNANGAQLEVQDRDELFHAFRSLLHKFGNEVWSFVFITDTDNPELLPLHAWVQQMLKLLPNLKKLRLDNVGDELHGLKIWDEGWDWFQHLKPLPLHLISLHIGQFYSSRVAGSILNAVGGQLEYLGIEGTVIEEEKYFGTPTHPWFIREMPNLNELKITNLNFSRGMSNEISLLKRLARCRLPNLEKLSYAPKRHAREGQIPFRAVLLLMNQFATTLVELHVPFQLRRMVQNEDFEEEDDPEVMALLGVPSTKLKILDISYSMVDHPILESVLNKCVVLEKVRLQKFQMVRSRDLRGVNRNFVLRNEVRQTIEKLNGLVKSTKFKSIELWNKSPERKLYTWRRPLI</sequence>
<dbReference type="InterPro" id="IPR001810">
    <property type="entry name" value="F-box_dom"/>
</dbReference>
<dbReference type="InterPro" id="IPR036047">
    <property type="entry name" value="F-box-like_dom_sf"/>
</dbReference>
<protein>
    <recommendedName>
        <fullName evidence="1">F-box domain-containing protein</fullName>
    </recommendedName>
</protein>
<dbReference type="EMBL" id="CAXLJM020000053">
    <property type="protein sequence ID" value="CAL8117145.1"/>
    <property type="molecule type" value="Genomic_DNA"/>
</dbReference>